<feature type="region of interest" description="Disordered" evidence="1">
    <location>
        <begin position="402"/>
        <end position="429"/>
    </location>
</feature>
<accession>A0A8H3Z6I0</accession>
<feature type="region of interest" description="Disordered" evidence="1">
    <location>
        <begin position="1"/>
        <end position="59"/>
    </location>
</feature>
<proteinExistence type="predicted"/>
<reference evidence="2 3" key="1">
    <citation type="submission" date="2019-07" db="EMBL/GenBank/DDBJ databases">
        <title>Venturia inaequalis Genome Resource.</title>
        <authorList>
            <person name="Lichtner F.J."/>
        </authorList>
    </citation>
    <scope>NUCLEOTIDE SEQUENCE [LARGE SCALE GENOMIC DNA]</scope>
    <source>
        <strain evidence="2 3">DMI_063113</strain>
    </source>
</reference>
<sequence length="496" mass="51603">MRKIPAHTLRPPKILTSAVGDEPTVPVETATETSEPSNPTSTQATSPEADEEAETSAEETIDDALESLGDLHRDLSACDTPECTALKLKINSWRSEMMSVGDMVATATSGWAEQHDSEAKMTEAVTSSWSVTYTQPSAATTTLIGTTETPDSEQASQEMFNTSSMPPAEYPVTYPSEQDTTMTESSTESIFTQSPNVPTNTDAYDQAATKTSESLTIDSTSAVTSKTVTWNGIGGSGTGLAFTPTSSILVNPIVGQEPREESGYATASGYATTSRYATASGYAMPSYKGYGPATYQTGDNAKPTTLLTKTGSKNSTAHLAPSSSTVQKATATLNAPGNESVFASNINVLLNCTLTIAASCFASSTSTPDSEPVETGYQQLPTLTESNAATTTSNSTISFAQTPSVDAERGLPAGLTPGEAGTTSTSPEAVTSTTTIIASVIVTPSPVSVPADEVKKRGTKMVTGAIVSKDSFKGRRRGFGGLKGKRFAIIGEAHNA</sequence>
<evidence type="ECO:0000313" key="2">
    <source>
        <dbReference type="EMBL" id="KAE9981416.1"/>
    </source>
</evidence>
<comment type="caution">
    <text evidence="2">The sequence shown here is derived from an EMBL/GenBank/DDBJ whole genome shotgun (WGS) entry which is preliminary data.</text>
</comment>
<organism evidence="2 3">
    <name type="scientific">Venturia inaequalis</name>
    <name type="common">Apple scab fungus</name>
    <dbReference type="NCBI Taxonomy" id="5025"/>
    <lineage>
        <taxon>Eukaryota</taxon>
        <taxon>Fungi</taxon>
        <taxon>Dikarya</taxon>
        <taxon>Ascomycota</taxon>
        <taxon>Pezizomycotina</taxon>
        <taxon>Dothideomycetes</taxon>
        <taxon>Pleosporomycetidae</taxon>
        <taxon>Venturiales</taxon>
        <taxon>Venturiaceae</taxon>
        <taxon>Venturia</taxon>
    </lineage>
</organism>
<dbReference type="EMBL" id="WNWR01000363">
    <property type="protein sequence ID" value="KAE9981416.1"/>
    <property type="molecule type" value="Genomic_DNA"/>
</dbReference>
<feature type="compositionally biased region" description="Acidic residues" evidence="1">
    <location>
        <begin position="48"/>
        <end position="59"/>
    </location>
</feature>
<dbReference type="AlphaFoldDB" id="A0A8H3Z6I0"/>
<evidence type="ECO:0000256" key="1">
    <source>
        <dbReference type="SAM" id="MobiDB-lite"/>
    </source>
</evidence>
<protein>
    <submittedName>
        <fullName evidence="2">Uncharacterized protein</fullName>
    </submittedName>
</protein>
<name>A0A8H3Z6I0_VENIN</name>
<dbReference type="Proteomes" id="UP000490939">
    <property type="component" value="Unassembled WGS sequence"/>
</dbReference>
<evidence type="ECO:0000313" key="3">
    <source>
        <dbReference type="Proteomes" id="UP000490939"/>
    </source>
</evidence>
<gene>
    <name evidence="2" type="ORF">EG327_006224</name>
</gene>
<feature type="compositionally biased region" description="Low complexity" evidence="1">
    <location>
        <begin position="22"/>
        <end position="47"/>
    </location>
</feature>
<keyword evidence="3" id="KW-1185">Reference proteome</keyword>